<proteinExistence type="inferred from homology"/>
<name>A0A2K1PZ84_9GAMM</name>
<dbReference type="PANTHER" id="PTHR33473:SF19">
    <property type="entry name" value="ATP-DEPENDENT CLP PROTEASE ADAPTER PROTEIN CLPS"/>
    <property type="match status" value="1"/>
</dbReference>
<comment type="function">
    <text evidence="1">Involved in the modulation of the specificity of the ClpAP-mediated ATP-dependent protein degradation.</text>
</comment>
<dbReference type="OrthoDB" id="9796121at2"/>
<dbReference type="SUPFAM" id="SSF54736">
    <property type="entry name" value="ClpS-like"/>
    <property type="match status" value="1"/>
</dbReference>
<evidence type="ECO:0000313" key="5">
    <source>
        <dbReference type="Proteomes" id="UP000236220"/>
    </source>
</evidence>
<accession>A0A2K1PZ84</accession>
<dbReference type="AlphaFoldDB" id="A0A2K1PZ84"/>
<dbReference type="InterPro" id="IPR003769">
    <property type="entry name" value="ClpS_core"/>
</dbReference>
<reference evidence="4 5" key="1">
    <citation type="submission" date="2017-08" db="EMBL/GenBank/DDBJ databases">
        <title>Lysobacter sylvestris genome.</title>
        <authorList>
            <person name="Zhang D.-C."/>
            <person name="Albuquerque L."/>
            <person name="Franca L."/>
            <person name="Froufe H.J.C."/>
            <person name="Barroso C."/>
            <person name="Egas C."/>
            <person name="Da Costa M."/>
            <person name="Margesin R."/>
        </authorList>
    </citation>
    <scope>NUCLEOTIDE SEQUENCE [LARGE SCALE GENOMIC DNA]</scope>
    <source>
        <strain evidence="4 5">AM20-91</strain>
    </source>
</reference>
<evidence type="ECO:0000256" key="1">
    <source>
        <dbReference type="HAMAP-Rule" id="MF_00302"/>
    </source>
</evidence>
<protein>
    <recommendedName>
        <fullName evidence="1">ATP-dependent Clp protease adapter protein ClpS</fullName>
    </recommendedName>
</protein>
<dbReference type="Proteomes" id="UP000236220">
    <property type="component" value="Unassembled WGS sequence"/>
</dbReference>
<dbReference type="Pfam" id="PF02617">
    <property type="entry name" value="ClpS"/>
    <property type="match status" value="1"/>
</dbReference>
<dbReference type="NCBIfam" id="NF000669">
    <property type="entry name" value="PRK00033.1-2"/>
    <property type="match status" value="1"/>
</dbReference>
<gene>
    <name evidence="1" type="primary">clpS</name>
    <name evidence="4" type="ORF">Lysil_2284</name>
</gene>
<dbReference type="NCBIfam" id="NF000672">
    <property type="entry name" value="PRK00033.1-5"/>
    <property type="match status" value="1"/>
</dbReference>
<dbReference type="GO" id="GO:0006508">
    <property type="term" value="P:proteolysis"/>
    <property type="evidence" value="ECO:0007669"/>
    <property type="project" value="UniProtKB-UniRule"/>
</dbReference>
<comment type="subunit">
    <text evidence="1">Binds to the N-terminal domain of the chaperone ClpA.</text>
</comment>
<dbReference type="PANTHER" id="PTHR33473">
    <property type="entry name" value="ATP-DEPENDENT CLP PROTEASE ADAPTER PROTEIN CLPS1, CHLOROPLASTIC"/>
    <property type="match status" value="1"/>
</dbReference>
<keyword evidence="5" id="KW-1185">Reference proteome</keyword>
<comment type="similarity">
    <text evidence="1">Belongs to the ClpS family.</text>
</comment>
<organism evidence="4 5">
    <name type="scientific">Solilutibacter silvestris</name>
    <dbReference type="NCBI Taxonomy" id="1645665"/>
    <lineage>
        <taxon>Bacteria</taxon>
        <taxon>Pseudomonadati</taxon>
        <taxon>Pseudomonadota</taxon>
        <taxon>Gammaproteobacteria</taxon>
        <taxon>Lysobacterales</taxon>
        <taxon>Lysobacteraceae</taxon>
        <taxon>Solilutibacter</taxon>
    </lineage>
</organism>
<comment type="caution">
    <text evidence="4">The sequence shown here is derived from an EMBL/GenBank/DDBJ whole genome shotgun (WGS) entry which is preliminary data.</text>
</comment>
<dbReference type="InterPro" id="IPR022935">
    <property type="entry name" value="ClpS"/>
</dbReference>
<dbReference type="EMBL" id="NPZB01000002">
    <property type="protein sequence ID" value="PNS08108.1"/>
    <property type="molecule type" value="Genomic_DNA"/>
</dbReference>
<evidence type="ECO:0000256" key="2">
    <source>
        <dbReference type="SAM" id="MobiDB-lite"/>
    </source>
</evidence>
<dbReference type="GO" id="GO:0030163">
    <property type="term" value="P:protein catabolic process"/>
    <property type="evidence" value="ECO:0007669"/>
    <property type="project" value="InterPro"/>
</dbReference>
<feature type="domain" description="Adaptor protein ClpS core" evidence="3">
    <location>
        <begin position="24"/>
        <end position="101"/>
    </location>
</feature>
<evidence type="ECO:0000259" key="3">
    <source>
        <dbReference type="Pfam" id="PF02617"/>
    </source>
</evidence>
<dbReference type="Gene3D" id="3.30.1390.10">
    <property type="match status" value="1"/>
</dbReference>
<dbReference type="HAMAP" id="MF_00302">
    <property type="entry name" value="ClpS"/>
    <property type="match status" value="1"/>
</dbReference>
<dbReference type="FunFam" id="3.30.1390.10:FF:000002">
    <property type="entry name" value="ATP-dependent Clp protease adapter protein ClpS"/>
    <property type="match status" value="1"/>
</dbReference>
<evidence type="ECO:0000313" key="4">
    <source>
        <dbReference type="EMBL" id="PNS08108.1"/>
    </source>
</evidence>
<dbReference type="InterPro" id="IPR014719">
    <property type="entry name" value="Ribosomal_bL12_C/ClpS-like"/>
</dbReference>
<dbReference type="RefSeq" id="WP_103075731.1">
    <property type="nucleotide sequence ID" value="NZ_NPZB01000002.1"/>
</dbReference>
<dbReference type="NCBIfam" id="NF000670">
    <property type="entry name" value="PRK00033.1-3"/>
    <property type="match status" value="1"/>
</dbReference>
<sequence length="106" mass="12025">MSQERDAAQERGTVAEVARPETQPPSRYAVLMLNDDFTPMDFVVEVLTRFFAMDLEKATQIMLHVHTRGQAVCGVYTRDVAESKVGQVNEYARVEQHPLLCRVEKA</sequence>
<feature type="region of interest" description="Disordered" evidence="2">
    <location>
        <begin position="1"/>
        <end position="21"/>
    </location>
</feature>